<keyword evidence="2" id="KW-1185">Reference proteome</keyword>
<name>A0A8J5WP83_ZIZPA</name>
<organism evidence="1 2">
    <name type="scientific">Zizania palustris</name>
    <name type="common">Northern wild rice</name>
    <dbReference type="NCBI Taxonomy" id="103762"/>
    <lineage>
        <taxon>Eukaryota</taxon>
        <taxon>Viridiplantae</taxon>
        <taxon>Streptophyta</taxon>
        <taxon>Embryophyta</taxon>
        <taxon>Tracheophyta</taxon>
        <taxon>Spermatophyta</taxon>
        <taxon>Magnoliopsida</taxon>
        <taxon>Liliopsida</taxon>
        <taxon>Poales</taxon>
        <taxon>Poaceae</taxon>
        <taxon>BOP clade</taxon>
        <taxon>Oryzoideae</taxon>
        <taxon>Oryzeae</taxon>
        <taxon>Zizaniinae</taxon>
        <taxon>Zizania</taxon>
    </lineage>
</organism>
<reference evidence="1" key="1">
    <citation type="journal article" date="2021" name="bioRxiv">
        <title>Whole Genome Assembly and Annotation of Northern Wild Rice, Zizania palustris L., Supports a Whole Genome Duplication in the Zizania Genus.</title>
        <authorList>
            <person name="Haas M."/>
            <person name="Kono T."/>
            <person name="Macchietto M."/>
            <person name="Millas R."/>
            <person name="McGilp L."/>
            <person name="Shao M."/>
            <person name="Duquette J."/>
            <person name="Hirsch C.N."/>
            <person name="Kimball J."/>
        </authorList>
    </citation>
    <scope>NUCLEOTIDE SEQUENCE</scope>
    <source>
        <tissue evidence="1">Fresh leaf tissue</tissue>
    </source>
</reference>
<dbReference type="Proteomes" id="UP000729402">
    <property type="component" value="Unassembled WGS sequence"/>
</dbReference>
<proteinExistence type="predicted"/>
<evidence type="ECO:0000313" key="1">
    <source>
        <dbReference type="EMBL" id="KAG8094730.1"/>
    </source>
</evidence>
<protein>
    <submittedName>
        <fullName evidence="1">Uncharacterized protein</fullName>
    </submittedName>
</protein>
<dbReference type="AlphaFoldDB" id="A0A8J5WP83"/>
<comment type="caution">
    <text evidence="1">The sequence shown here is derived from an EMBL/GenBank/DDBJ whole genome shotgun (WGS) entry which is preliminary data.</text>
</comment>
<sequence length="133" mass="15222">MIDVQDLCQEHRCGKSEPRIEKGFEDNHLSFVWLGDDFVFRKSHDDPRTSICSRNFSDGGRRSQGPYALMEPEVPIMATAAVATVVCCWTRWEPTVGPMVSFLVIFRKVWRAREEEARPECKGWKRTSGKGEG</sequence>
<accession>A0A8J5WP83</accession>
<evidence type="ECO:0000313" key="2">
    <source>
        <dbReference type="Proteomes" id="UP000729402"/>
    </source>
</evidence>
<gene>
    <name evidence="1" type="ORF">GUJ93_ZPchr0012g22099</name>
</gene>
<reference evidence="1" key="2">
    <citation type="submission" date="2021-02" db="EMBL/GenBank/DDBJ databases">
        <authorList>
            <person name="Kimball J.A."/>
            <person name="Haas M.W."/>
            <person name="Macchietto M."/>
            <person name="Kono T."/>
            <person name="Duquette J."/>
            <person name="Shao M."/>
        </authorList>
    </citation>
    <scope>NUCLEOTIDE SEQUENCE</scope>
    <source>
        <tissue evidence="1">Fresh leaf tissue</tissue>
    </source>
</reference>
<dbReference type="EMBL" id="JAAALK010000080">
    <property type="protein sequence ID" value="KAG8094730.1"/>
    <property type="molecule type" value="Genomic_DNA"/>
</dbReference>